<reference evidence="1" key="1">
    <citation type="submission" date="2021-01" db="EMBL/GenBank/DDBJ databases">
        <title>Phytophthora aleatoria, a newly-described species from Pinus radiata is distinct from Phytophthora cactorum isolates based on comparative genomics.</title>
        <authorList>
            <person name="Mcdougal R."/>
            <person name="Panda P."/>
            <person name="Williams N."/>
            <person name="Studholme D.J."/>
        </authorList>
    </citation>
    <scope>NUCLEOTIDE SEQUENCE</scope>
    <source>
        <strain evidence="1">NZFS 4037</strain>
    </source>
</reference>
<dbReference type="Proteomes" id="UP000709295">
    <property type="component" value="Unassembled WGS sequence"/>
</dbReference>
<keyword evidence="2" id="KW-1185">Reference proteome</keyword>
<dbReference type="AlphaFoldDB" id="A0A8J5IBA3"/>
<accession>A0A8J5IBA3</accession>
<gene>
    <name evidence="1" type="ORF">JG688_00014833</name>
</gene>
<evidence type="ECO:0000313" key="1">
    <source>
        <dbReference type="EMBL" id="KAG6948989.1"/>
    </source>
</evidence>
<comment type="caution">
    <text evidence="1">The sequence shown here is derived from an EMBL/GenBank/DDBJ whole genome shotgun (WGS) entry which is preliminary data.</text>
</comment>
<name>A0A8J5IBA3_9STRA</name>
<dbReference type="EMBL" id="JAENGY010001479">
    <property type="protein sequence ID" value="KAG6948989.1"/>
    <property type="molecule type" value="Genomic_DNA"/>
</dbReference>
<organism evidence="1 2">
    <name type="scientific">Phytophthora aleatoria</name>
    <dbReference type="NCBI Taxonomy" id="2496075"/>
    <lineage>
        <taxon>Eukaryota</taxon>
        <taxon>Sar</taxon>
        <taxon>Stramenopiles</taxon>
        <taxon>Oomycota</taxon>
        <taxon>Peronosporomycetes</taxon>
        <taxon>Peronosporales</taxon>
        <taxon>Peronosporaceae</taxon>
        <taxon>Phytophthora</taxon>
    </lineage>
</organism>
<evidence type="ECO:0000313" key="2">
    <source>
        <dbReference type="Proteomes" id="UP000709295"/>
    </source>
</evidence>
<sequence length="75" mass="7808">MLLTIPTAASARALAVSTVQLLLVPTDNSETRPQDEASNGKCSIPTQKLSSVCPCAMVTVIPYTIAALAVSFTKT</sequence>
<protein>
    <submittedName>
        <fullName evidence="1">Uncharacterized protein</fullName>
    </submittedName>
</protein>
<proteinExistence type="predicted"/>